<dbReference type="AlphaFoldDB" id="A0A194X6G9"/>
<organism evidence="1 2">
    <name type="scientific">Mollisia scopiformis</name>
    <name type="common">Conifer needle endophyte fungus</name>
    <name type="synonym">Phialocephala scopiformis</name>
    <dbReference type="NCBI Taxonomy" id="149040"/>
    <lineage>
        <taxon>Eukaryota</taxon>
        <taxon>Fungi</taxon>
        <taxon>Dikarya</taxon>
        <taxon>Ascomycota</taxon>
        <taxon>Pezizomycotina</taxon>
        <taxon>Leotiomycetes</taxon>
        <taxon>Helotiales</taxon>
        <taxon>Mollisiaceae</taxon>
        <taxon>Mollisia</taxon>
    </lineage>
</organism>
<dbReference type="GeneID" id="28814806"/>
<sequence>MPGRSIRSEARVACFRAHSISRVWLGSIAENGPGCRRRSQINSYITFRCNAGLAKTLKHVGIESALKRTRTSERKCRKNTLLSRARLPLTLCSACLNVVLLHRCGCLHRTEGKEFSAHGLAAAGSHCVFGDHRHEI</sequence>
<keyword evidence="2" id="KW-1185">Reference proteome</keyword>
<proteinExistence type="predicted"/>
<dbReference type="RefSeq" id="XP_018069757.1">
    <property type="nucleotide sequence ID" value="XM_018205080.1"/>
</dbReference>
<name>A0A194X6G9_MOLSC</name>
<protein>
    <submittedName>
        <fullName evidence="1">Uncharacterized protein</fullName>
    </submittedName>
</protein>
<gene>
    <name evidence="1" type="ORF">LY89DRAFT_111870</name>
</gene>
<evidence type="ECO:0000313" key="1">
    <source>
        <dbReference type="EMBL" id="KUJ15402.1"/>
    </source>
</evidence>
<evidence type="ECO:0000313" key="2">
    <source>
        <dbReference type="Proteomes" id="UP000070700"/>
    </source>
</evidence>
<dbReference type="KEGG" id="psco:LY89DRAFT_111870"/>
<accession>A0A194X6G9</accession>
<dbReference type="InParanoid" id="A0A194X6G9"/>
<dbReference type="EMBL" id="KQ947418">
    <property type="protein sequence ID" value="KUJ15402.1"/>
    <property type="molecule type" value="Genomic_DNA"/>
</dbReference>
<dbReference type="Proteomes" id="UP000070700">
    <property type="component" value="Unassembled WGS sequence"/>
</dbReference>
<reference evidence="1 2" key="1">
    <citation type="submission" date="2015-10" db="EMBL/GenBank/DDBJ databases">
        <title>Full genome of DAOMC 229536 Phialocephala scopiformis, a fungal endophyte of spruce producing the potent anti-insectan compound rugulosin.</title>
        <authorList>
            <consortium name="DOE Joint Genome Institute"/>
            <person name="Walker A.K."/>
            <person name="Frasz S.L."/>
            <person name="Seifert K.A."/>
            <person name="Miller J.D."/>
            <person name="Mondo S.J."/>
            <person name="Labutti K."/>
            <person name="Lipzen A."/>
            <person name="Dockter R."/>
            <person name="Kennedy M."/>
            <person name="Grigoriev I.V."/>
            <person name="Spatafora J.W."/>
        </authorList>
    </citation>
    <scope>NUCLEOTIDE SEQUENCE [LARGE SCALE GENOMIC DNA]</scope>
    <source>
        <strain evidence="1 2">CBS 120377</strain>
    </source>
</reference>